<feature type="region of interest" description="Disordered" evidence="1">
    <location>
        <begin position="121"/>
        <end position="370"/>
    </location>
</feature>
<organism evidence="3 4">
    <name type="scientific">Coccomyxa viridis</name>
    <dbReference type="NCBI Taxonomy" id="1274662"/>
    <lineage>
        <taxon>Eukaryota</taxon>
        <taxon>Viridiplantae</taxon>
        <taxon>Chlorophyta</taxon>
        <taxon>core chlorophytes</taxon>
        <taxon>Trebouxiophyceae</taxon>
        <taxon>Trebouxiophyceae incertae sedis</taxon>
        <taxon>Coccomyxaceae</taxon>
        <taxon>Coccomyxa</taxon>
    </lineage>
</organism>
<feature type="compositionally biased region" description="Polar residues" evidence="1">
    <location>
        <begin position="428"/>
        <end position="447"/>
    </location>
</feature>
<feature type="compositionally biased region" description="Low complexity" evidence="1">
    <location>
        <begin position="341"/>
        <end position="358"/>
    </location>
</feature>
<feature type="compositionally biased region" description="Low complexity" evidence="1">
    <location>
        <begin position="182"/>
        <end position="197"/>
    </location>
</feature>
<feature type="compositionally biased region" description="Polar residues" evidence="1">
    <location>
        <begin position="168"/>
        <end position="181"/>
    </location>
</feature>
<evidence type="ECO:0000313" key="4">
    <source>
        <dbReference type="Proteomes" id="UP001314263"/>
    </source>
</evidence>
<evidence type="ECO:0000256" key="1">
    <source>
        <dbReference type="SAM" id="MobiDB-lite"/>
    </source>
</evidence>
<accession>A0AAV1I9F6</accession>
<feature type="compositionally biased region" description="Low complexity" evidence="1">
    <location>
        <begin position="246"/>
        <end position="255"/>
    </location>
</feature>
<feature type="compositionally biased region" description="Low complexity" evidence="1">
    <location>
        <begin position="298"/>
        <end position="329"/>
    </location>
</feature>
<feature type="compositionally biased region" description="Low complexity" evidence="1">
    <location>
        <begin position="275"/>
        <end position="290"/>
    </location>
</feature>
<evidence type="ECO:0000256" key="2">
    <source>
        <dbReference type="SAM" id="Phobius"/>
    </source>
</evidence>
<feature type="region of interest" description="Disordered" evidence="1">
    <location>
        <begin position="1"/>
        <end position="34"/>
    </location>
</feature>
<feature type="compositionally biased region" description="Basic and acidic residues" evidence="1">
    <location>
        <begin position="231"/>
        <end position="245"/>
    </location>
</feature>
<keyword evidence="4" id="KW-1185">Reference proteome</keyword>
<dbReference type="Proteomes" id="UP001314263">
    <property type="component" value="Unassembled WGS sequence"/>
</dbReference>
<feature type="compositionally biased region" description="Basic and acidic residues" evidence="1">
    <location>
        <begin position="203"/>
        <end position="213"/>
    </location>
</feature>
<keyword evidence="2" id="KW-0812">Transmembrane</keyword>
<gene>
    <name evidence="3" type="ORF">CVIRNUC_005764</name>
</gene>
<evidence type="ECO:0000313" key="3">
    <source>
        <dbReference type="EMBL" id="CAK0782546.1"/>
    </source>
</evidence>
<comment type="caution">
    <text evidence="3">The sequence shown here is derived from an EMBL/GenBank/DDBJ whole genome shotgun (WGS) entry which is preliminary data.</text>
</comment>
<feature type="transmembrane region" description="Helical" evidence="2">
    <location>
        <begin position="79"/>
        <end position="101"/>
    </location>
</feature>
<keyword evidence="2" id="KW-1133">Transmembrane helix</keyword>
<feature type="compositionally biased region" description="Low complexity" evidence="1">
    <location>
        <begin position="474"/>
        <end position="503"/>
    </location>
</feature>
<reference evidence="3 4" key="1">
    <citation type="submission" date="2023-10" db="EMBL/GenBank/DDBJ databases">
        <authorList>
            <person name="Maclean D."/>
            <person name="Macfadyen A."/>
        </authorList>
    </citation>
    <scope>NUCLEOTIDE SEQUENCE [LARGE SCALE GENOMIC DNA]</scope>
</reference>
<dbReference type="AlphaFoldDB" id="A0AAV1I9F6"/>
<name>A0AAV1I9F6_9CHLO</name>
<sequence>MPSRQRSNPLLGGMDSPSPHIHRHRGSHSSSISEQRSTATLRLLAATALVGMVLLAFAGHHEHQKATQHRVHFQSRRDLAGFAAVPVLAPAPSAMAPAAGITSAPSAMGYMPGGMLSRTGAPTPAPAAGVALGRKGGAASPAQSKKQGSKAVPAAKGTSAPEPGASPGLTSAQSRTGQGSSKTAGKPAATAPKGLPGQPIAQGKKEGKKEPAKHAGAPAPGRSAGHTPAQGKKEGKKAEKEEPAAKHAGAPAPVKSADQKPASGTKGAKKEPTGKHAGAPAPGAAESKGSSAKDKAKGPAGAHGAKASVHTPAAAPTAAAKGAKKGATPSVLSLPGGSKQGPAGKAVKAGPPAFAPAPGLGGSNAASLRLAPSGGKSLRLVSPFSSDHFRVASNASPARGPGLAAQAPTAAASLRRDSDGRRGPLSGSALSTASAPGSGTSQALQNKGQRLYGASVAASLGDVDPSAPAPAPVPARAAQAAQTPAPGAARPGGFASFGNIFGR</sequence>
<protein>
    <submittedName>
        <fullName evidence="3">Uncharacterized protein</fullName>
    </submittedName>
</protein>
<proteinExistence type="predicted"/>
<keyword evidence="2" id="KW-0472">Membrane</keyword>
<feature type="region of interest" description="Disordered" evidence="1">
    <location>
        <begin position="460"/>
        <end position="503"/>
    </location>
</feature>
<feature type="transmembrane region" description="Helical" evidence="2">
    <location>
        <begin position="39"/>
        <end position="58"/>
    </location>
</feature>
<dbReference type="EMBL" id="CAUYUE010000007">
    <property type="protein sequence ID" value="CAK0782546.1"/>
    <property type="molecule type" value="Genomic_DNA"/>
</dbReference>
<feature type="region of interest" description="Disordered" evidence="1">
    <location>
        <begin position="391"/>
        <end position="447"/>
    </location>
</feature>